<accession>A0A5J5CTU4</accession>
<keyword evidence="2" id="KW-1185">Reference proteome</keyword>
<proteinExistence type="predicted"/>
<reference evidence="1 2" key="1">
    <citation type="submission" date="2019-08" db="EMBL/GenBank/DDBJ databases">
        <title>A chromosome-level genome assembly, high-density linkage maps, and genome scans reveal the genomic architecture of hybrid incompatibilities underlying speciation via character displacement in darters (Percidae: Etheostominae).</title>
        <authorList>
            <person name="Moran R.L."/>
            <person name="Catchen J.M."/>
            <person name="Fuller R.C."/>
        </authorList>
    </citation>
    <scope>NUCLEOTIDE SEQUENCE [LARGE SCALE GENOMIC DNA]</scope>
    <source>
        <strain evidence="1">EspeVRDwgs_2016</strain>
        <tissue evidence="1">Muscle</tissue>
    </source>
</reference>
<name>A0A5J5CTU4_9PERO</name>
<protein>
    <submittedName>
        <fullName evidence="1">Uncharacterized protein</fullName>
    </submittedName>
</protein>
<evidence type="ECO:0000313" key="1">
    <source>
        <dbReference type="EMBL" id="KAA8585878.1"/>
    </source>
</evidence>
<dbReference type="AlphaFoldDB" id="A0A5J5CTU4"/>
<sequence length="122" mass="14180">DQVNRQTILDAVLAEAVAILQDLPCKNQNQLVLFGFKPPRDLFFKLKDSNEERLAQKWNMEEDLRRLGQPSLLRRWNSSGLAGVSFRVIRGQTSFPEQNKSQEFPRRPGFRTSMVFPWILCC</sequence>
<evidence type="ECO:0000313" key="2">
    <source>
        <dbReference type="Proteomes" id="UP000327493"/>
    </source>
</evidence>
<dbReference type="Proteomes" id="UP000327493">
    <property type="component" value="Chromosome 14"/>
</dbReference>
<gene>
    <name evidence="1" type="ORF">FQN60_007447</name>
</gene>
<organism evidence="1 2">
    <name type="scientific">Etheostoma spectabile</name>
    <name type="common">orangethroat darter</name>
    <dbReference type="NCBI Taxonomy" id="54343"/>
    <lineage>
        <taxon>Eukaryota</taxon>
        <taxon>Metazoa</taxon>
        <taxon>Chordata</taxon>
        <taxon>Craniata</taxon>
        <taxon>Vertebrata</taxon>
        <taxon>Euteleostomi</taxon>
        <taxon>Actinopterygii</taxon>
        <taxon>Neopterygii</taxon>
        <taxon>Teleostei</taxon>
        <taxon>Neoteleostei</taxon>
        <taxon>Acanthomorphata</taxon>
        <taxon>Eupercaria</taxon>
        <taxon>Perciformes</taxon>
        <taxon>Percoidei</taxon>
        <taxon>Percidae</taxon>
        <taxon>Etheostomatinae</taxon>
        <taxon>Etheostoma</taxon>
    </lineage>
</organism>
<dbReference type="EMBL" id="VOFY01000014">
    <property type="protein sequence ID" value="KAA8585878.1"/>
    <property type="molecule type" value="Genomic_DNA"/>
</dbReference>
<comment type="caution">
    <text evidence="1">The sequence shown here is derived from an EMBL/GenBank/DDBJ whole genome shotgun (WGS) entry which is preliminary data.</text>
</comment>
<feature type="non-terminal residue" evidence="1">
    <location>
        <position position="1"/>
    </location>
</feature>